<dbReference type="GeneID" id="80920625"/>
<feature type="domain" description="Ku" evidence="19">
    <location>
        <begin position="323"/>
        <end position="466"/>
    </location>
</feature>
<dbReference type="CDD" id="cd01458">
    <property type="entry name" value="vWA_ku"/>
    <property type="match status" value="1"/>
</dbReference>
<evidence type="ECO:0000256" key="14">
    <source>
        <dbReference type="ARBA" id="ARBA00023172"/>
    </source>
</evidence>
<dbReference type="InterPro" id="IPR006165">
    <property type="entry name" value="Ku70"/>
</dbReference>
<gene>
    <name evidence="20" type="primary">SMKI13G4030</name>
    <name evidence="20" type="ORF">SMKI_13G4030</name>
</gene>
<evidence type="ECO:0000256" key="17">
    <source>
        <dbReference type="ARBA" id="ARBA00031811"/>
    </source>
</evidence>
<evidence type="ECO:0000256" key="15">
    <source>
        <dbReference type="ARBA" id="ARBA00023204"/>
    </source>
</evidence>
<sequence>MQSINNAFGSTDDFNNEMDEPGYRKFDMHEGILFCVELSETMFKESSELDYKSPLLEILESLNELMSQLVITRPGTAIGCYFYYCYRDDAKEGIYELFPLRDINVRFMKKLNDLLEDLSSERVTLYEYFNFQKTENQKQMPLASLFTFILDTFLQDSSGQKQLNNKRVFLFTDNDKPQEAQNADDRARLRRLTVDLFDNKINFTTFFIGYVNNSFDNEFYSDILQLGSHKNKTIGLNSEFDGPNTKPIDAKYIKSRILRKREVKRIMFQCQLIFDEKTDFIIGIKGYTMYSHEKAGVRYKLVYEHEDIRQEAYSKRKFLNFMSGEDVTDNTVKVYPYGDLDINLSEHQDQIVMEAYTRKDAFLKITGFRSSSISMHYFNNIEKSSFIVPDEEKYEGSIRALTSLLKILRKKDKIAILWGKLKSNSHPSLFVLSPSNIKEYNEGFYLYRVPFLDEIRKFPSLLSYDDGSDHEIDYDNMKKVTQSIIGYFNLRDGYNPSDFKNPLLQKHYKVLHDYLLQTETAFEENETSDTKMDRIVHEDDSLRKLYHIRNKILESEKSEDPAIQRLNKYVKIWNMFYKKFNVDDISVKKEKKSLDKKPKFNI</sequence>
<dbReference type="InterPro" id="IPR006164">
    <property type="entry name" value="DNA_bd_Ku70/Ku80"/>
</dbReference>
<dbReference type="CDD" id="cd00788">
    <property type="entry name" value="KU70"/>
    <property type="match status" value="1"/>
</dbReference>
<dbReference type="Pfam" id="PF03731">
    <property type="entry name" value="Ku_N"/>
    <property type="match status" value="1"/>
</dbReference>
<dbReference type="SMART" id="SM00559">
    <property type="entry name" value="Ku78"/>
    <property type="match status" value="1"/>
</dbReference>
<keyword evidence="7" id="KW-0547">Nucleotide-binding</keyword>
<dbReference type="Pfam" id="PF03730">
    <property type="entry name" value="Ku_C"/>
    <property type="match status" value="1"/>
</dbReference>
<keyword evidence="14" id="KW-0233">DNA recombination</keyword>
<accession>A0AA35ISM4</accession>
<dbReference type="Gene3D" id="1.10.1600.10">
    <property type="match status" value="1"/>
</dbReference>
<dbReference type="InterPro" id="IPR005161">
    <property type="entry name" value="Ku_N"/>
</dbReference>
<keyword evidence="6" id="KW-0158">Chromosome</keyword>
<dbReference type="EMBL" id="OX365769">
    <property type="protein sequence ID" value="CAI4035751.1"/>
    <property type="molecule type" value="Genomic_DNA"/>
</dbReference>
<comment type="similarity">
    <text evidence="3">Belongs to the ku70 family.</text>
</comment>
<dbReference type="Proteomes" id="UP001161438">
    <property type="component" value="Chromosome 13"/>
</dbReference>
<keyword evidence="15" id="KW-0234">DNA repair</keyword>
<evidence type="ECO:0000313" key="20">
    <source>
        <dbReference type="EMBL" id="CAI4035751.1"/>
    </source>
</evidence>
<keyword evidence="21" id="KW-1185">Reference proteome</keyword>
<evidence type="ECO:0000256" key="13">
    <source>
        <dbReference type="ARBA" id="ARBA00023125"/>
    </source>
</evidence>
<dbReference type="Gene3D" id="2.40.290.10">
    <property type="match status" value="1"/>
</dbReference>
<dbReference type="SUPFAM" id="SSF53300">
    <property type="entry name" value="vWA-like"/>
    <property type="match status" value="1"/>
</dbReference>
<comment type="subcellular location">
    <subcellularLocation>
        <location evidence="2">Chromosome</location>
        <location evidence="2">Telomere</location>
    </subcellularLocation>
    <subcellularLocation>
        <location evidence="1">Nucleus</location>
    </subcellularLocation>
</comment>
<keyword evidence="8" id="KW-0227">DNA damage</keyword>
<dbReference type="GO" id="GO:0003678">
    <property type="term" value="F:DNA helicase activity"/>
    <property type="evidence" value="ECO:0007669"/>
    <property type="project" value="UniProtKB-EC"/>
</dbReference>
<keyword evidence="11" id="KW-0067">ATP-binding</keyword>
<evidence type="ECO:0000256" key="2">
    <source>
        <dbReference type="ARBA" id="ARBA00004574"/>
    </source>
</evidence>
<dbReference type="InterPro" id="IPR036465">
    <property type="entry name" value="vWFA_dom_sf"/>
</dbReference>
<keyword evidence="16" id="KW-0539">Nucleus</keyword>
<dbReference type="GO" id="GO:0003690">
    <property type="term" value="F:double-stranded DNA binding"/>
    <property type="evidence" value="ECO:0007669"/>
    <property type="project" value="TreeGrafter"/>
</dbReference>
<evidence type="ECO:0000256" key="5">
    <source>
        <dbReference type="ARBA" id="ARBA00021796"/>
    </source>
</evidence>
<dbReference type="AlphaFoldDB" id="A0AA35ISM4"/>
<evidence type="ECO:0000256" key="16">
    <source>
        <dbReference type="ARBA" id="ARBA00023242"/>
    </source>
</evidence>
<evidence type="ECO:0000259" key="19">
    <source>
        <dbReference type="SMART" id="SM00559"/>
    </source>
</evidence>
<dbReference type="InterPro" id="IPR016194">
    <property type="entry name" value="SPOC-like_C_dom_sf"/>
</dbReference>
<name>A0AA35ISM4_SACMI</name>
<dbReference type="EC" id="3.6.4.12" evidence="4"/>
<keyword evidence="10" id="KW-0347">Helicase</keyword>
<dbReference type="GO" id="GO:0042162">
    <property type="term" value="F:telomeric DNA binding"/>
    <property type="evidence" value="ECO:0007669"/>
    <property type="project" value="InterPro"/>
</dbReference>
<dbReference type="PANTHER" id="PTHR12604">
    <property type="entry name" value="KU AUTOANTIGEN DNA HELICASE"/>
    <property type="match status" value="1"/>
</dbReference>
<evidence type="ECO:0000256" key="1">
    <source>
        <dbReference type="ARBA" id="ARBA00004123"/>
    </source>
</evidence>
<dbReference type="GO" id="GO:0006303">
    <property type="term" value="P:double-strand break repair via nonhomologous end joining"/>
    <property type="evidence" value="ECO:0007669"/>
    <property type="project" value="InterPro"/>
</dbReference>
<keyword evidence="12" id="KW-0779">Telomere</keyword>
<protein>
    <recommendedName>
        <fullName evidence="5">ATP-dependent DNA helicase II subunit 1</fullName>
        <ecNumber evidence="4">3.6.4.12</ecNumber>
    </recommendedName>
    <alternativeName>
        <fullName evidence="17">ATP-dependent DNA helicase II subunit Ku70</fullName>
    </alternativeName>
</protein>
<evidence type="ECO:0000256" key="7">
    <source>
        <dbReference type="ARBA" id="ARBA00022741"/>
    </source>
</evidence>
<dbReference type="GO" id="GO:0016787">
    <property type="term" value="F:hydrolase activity"/>
    <property type="evidence" value="ECO:0007669"/>
    <property type="project" value="UniProtKB-KW"/>
</dbReference>
<dbReference type="RefSeq" id="XP_056078871.1">
    <property type="nucleotide sequence ID" value="XM_056225010.1"/>
</dbReference>
<dbReference type="FunFam" id="3.40.50.410:FF:000099">
    <property type="entry name" value="Yku70p"/>
    <property type="match status" value="1"/>
</dbReference>
<evidence type="ECO:0000256" key="11">
    <source>
        <dbReference type="ARBA" id="ARBA00022840"/>
    </source>
</evidence>
<dbReference type="GO" id="GO:0003684">
    <property type="term" value="F:damaged DNA binding"/>
    <property type="evidence" value="ECO:0007669"/>
    <property type="project" value="InterPro"/>
</dbReference>
<keyword evidence="13" id="KW-0238">DNA-binding</keyword>
<evidence type="ECO:0000256" key="18">
    <source>
        <dbReference type="PIRSR" id="PIRSR003033-1"/>
    </source>
</evidence>
<dbReference type="PIRSF" id="PIRSF003033">
    <property type="entry name" value="Ku70"/>
    <property type="match status" value="1"/>
</dbReference>
<dbReference type="PANTHER" id="PTHR12604:SF2">
    <property type="entry name" value="X-RAY REPAIR CROSS-COMPLEMENTING PROTEIN 6"/>
    <property type="match status" value="1"/>
</dbReference>
<evidence type="ECO:0000313" key="21">
    <source>
        <dbReference type="Proteomes" id="UP001161438"/>
    </source>
</evidence>
<keyword evidence="9" id="KW-0378">Hydrolase</keyword>
<dbReference type="SUPFAM" id="SSF100939">
    <property type="entry name" value="SPOC domain-like"/>
    <property type="match status" value="1"/>
</dbReference>
<dbReference type="GO" id="GO:0000781">
    <property type="term" value="C:chromosome, telomeric region"/>
    <property type="evidence" value="ECO:0007669"/>
    <property type="project" value="UniProtKB-SubCell"/>
</dbReference>
<dbReference type="GO" id="GO:0043564">
    <property type="term" value="C:Ku70:Ku80 complex"/>
    <property type="evidence" value="ECO:0007669"/>
    <property type="project" value="InterPro"/>
</dbReference>
<dbReference type="Pfam" id="PF02735">
    <property type="entry name" value="Ku"/>
    <property type="match status" value="1"/>
</dbReference>
<feature type="active site" description="Schiff-base intermediate with DNA; for 5'-deoxyribose-5-phosphate lyase activity" evidence="18">
    <location>
        <position position="25"/>
    </location>
</feature>
<evidence type="ECO:0000256" key="10">
    <source>
        <dbReference type="ARBA" id="ARBA00022806"/>
    </source>
</evidence>
<dbReference type="InterPro" id="IPR005160">
    <property type="entry name" value="Ku_C"/>
</dbReference>
<evidence type="ECO:0000256" key="12">
    <source>
        <dbReference type="ARBA" id="ARBA00022895"/>
    </source>
</evidence>
<dbReference type="Gene3D" id="3.40.50.410">
    <property type="entry name" value="von Willebrand factor, type A domain"/>
    <property type="match status" value="1"/>
</dbReference>
<proteinExistence type="inferred from homology"/>
<evidence type="ECO:0000256" key="6">
    <source>
        <dbReference type="ARBA" id="ARBA00022454"/>
    </source>
</evidence>
<reference evidence="20" key="1">
    <citation type="submission" date="2022-10" db="EMBL/GenBank/DDBJ databases">
        <authorList>
            <person name="Byrne P K."/>
        </authorList>
    </citation>
    <scope>NUCLEOTIDE SEQUENCE</scope>
    <source>
        <strain evidence="20">IFO1815</strain>
    </source>
</reference>
<dbReference type="GO" id="GO:0005524">
    <property type="term" value="F:ATP binding"/>
    <property type="evidence" value="ECO:0007669"/>
    <property type="project" value="UniProtKB-KW"/>
</dbReference>
<dbReference type="GO" id="GO:0000723">
    <property type="term" value="P:telomere maintenance"/>
    <property type="evidence" value="ECO:0007669"/>
    <property type="project" value="InterPro"/>
</dbReference>
<dbReference type="InterPro" id="IPR047087">
    <property type="entry name" value="KU70_core_dom"/>
</dbReference>
<evidence type="ECO:0000256" key="4">
    <source>
        <dbReference type="ARBA" id="ARBA00012551"/>
    </source>
</evidence>
<organism evidence="20 21">
    <name type="scientific">Saccharomyces mikatae IFO 1815</name>
    <dbReference type="NCBI Taxonomy" id="226126"/>
    <lineage>
        <taxon>Eukaryota</taxon>
        <taxon>Fungi</taxon>
        <taxon>Dikarya</taxon>
        <taxon>Ascomycota</taxon>
        <taxon>Saccharomycotina</taxon>
        <taxon>Saccharomycetes</taxon>
        <taxon>Saccharomycetales</taxon>
        <taxon>Saccharomycetaceae</taxon>
        <taxon>Saccharomyces</taxon>
    </lineage>
</organism>
<evidence type="ECO:0000256" key="3">
    <source>
        <dbReference type="ARBA" id="ARBA00005240"/>
    </source>
</evidence>
<evidence type="ECO:0000256" key="9">
    <source>
        <dbReference type="ARBA" id="ARBA00022801"/>
    </source>
</evidence>
<dbReference type="GO" id="GO:0006310">
    <property type="term" value="P:DNA recombination"/>
    <property type="evidence" value="ECO:0007669"/>
    <property type="project" value="UniProtKB-KW"/>
</dbReference>
<evidence type="ECO:0000256" key="8">
    <source>
        <dbReference type="ARBA" id="ARBA00022763"/>
    </source>
</evidence>